<dbReference type="SMART" id="SM00852">
    <property type="entry name" value="MoCF_biosynth"/>
    <property type="match status" value="1"/>
</dbReference>
<keyword evidence="9" id="KW-1185">Reference proteome</keyword>
<dbReference type="SUPFAM" id="SSF63867">
    <property type="entry name" value="MoeA C-terminal domain-like"/>
    <property type="match status" value="1"/>
</dbReference>
<dbReference type="GO" id="GO:0046872">
    <property type="term" value="F:metal ion binding"/>
    <property type="evidence" value="ECO:0007669"/>
    <property type="project" value="UniProtKB-UniRule"/>
</dbReference>
<dbReference type="InterPro" id="IPR001453">
    <property type="entry name" value="MoaB/Mog_dom"/>
</dbReference>
<dbReference type="GO" id="GO:0005829">
    <property type="term" value="C:cytosol"/>
    <property type="evidence" value="ECO:0007669"/>
    <property type="project" value="TreeGrafter"/>
</dbReference>
<comment type="catalytic activity">
    <reaction evidence="5">
        <text>adenylyl-molybdopterin + molybdate = Mo-molybdopterin + AMP + H(+)</text>
        <dbReference type="Rhea" id="RHEA:35047"/>
        <dbReference type="ChEBI" id="CHEBI:15378"/>
        <dbReference type="ChEBI" id="CHEBI:36264"/>
        <dbReference type="ChEBI" id="CHEBI:62727"/>
        <dbReference type="ChEBI" id="CHEBI:71302"/>
        <dbReference type="ChEBI" id="CHEBI:456215"/>
        <dbReference type="EC" id="2.10.1.1"/>
    </reaction>
</comment>
<dbReference type="AlphaFoldDB" id="A0A1X7CTB4"/>
<dbReference type="NCBIfam" id="NF045515">
    <property type="entry name" value="Glp_gephyrin"/>
    <property type="match status" value="1"/>
</dbReference>
<dbReference type="STRING" id="1519643.SAMN06295933_1216"/>
<evidence type="ECO:0000256" key="2">
    <source>
        <dbReference type="ARBA" id="ARBA00005046"/>
    </source>
</evidence>
<dbReference type="Gene3D" id="3.90.105.10">
    <property type="entry name" value="Molybdopterin biosynthesis moea protein, domain 2"/>
    <property type="match status" value="1"/>
</dbReference>
<dbReference type="EC" id="2.10.1.1" evidence="6"/>
<keyword evidence="4 6" id="KW-0501">Molybdenum cofactor biosynthesis</keyword>
<comment type="pathway">
    <text evidence="2 6">Cofactor biosynthesis; molybdopterin biosynthesis.</text>
</comment>
<dbReference type="OrthoDB" id="9804758at2"/>
<dbReference type="PANTHER" id="PTHR10192">
    <property type="entry name" value="MOLYBDOPTERIN BIOSYNTHESIS PROTEIN"/>
    <property type="match status" value="1"/>
</dbReference>
<dbReference type="SUPFAM" id="SSF63882">
    <property type="entry name" value="MoeA N-terminal region -like"/>
    <property type="match status" value="1"/>
</dbReference>
<comment type="cofactor">
    <cofactor evidence="6">
        <name>Mg(2+)</name>
        <dbReference type="ChEBI" id="CHEBI:18420"/>
    </cofactor>
</comment>
<evidence type="ECO:0000256" key="1">
    <source>
        <dbReference type="ARBA" id="ARBA00002901"/>
    </source>
</evidence>
<dbReference type="RefSeq" id="WP_085099836.1">
    <property type="nucleotide sequence ID" value="NZ_FWZU01000002.1"/>
</dbReference>
<evidence type="ECO:0000313" key="9">
    <source>
        <dbReference type="Proteomes" id="UP000192906"/>
    </source>
</evidence>
<dbReference type="Gene3D" id="2.170.190.11">
    <property type="entry name" value="Molybdopterin biosynthesis moea protein, domain 3"/>
    <property type="match status" value="1"/>
</dbReference>
<dbReference type="InterPro" id="IPR036135">
    <property type="entry name" value="MoeA_linker/N_sf"/>
</dbReference>
<reference evidence="9" key="1">
    <citation type="submission" date="2017-04" db="EMBL/GenBank/DDBJ databases">
        <authorList>
            <person name="Varghese N."/>
            <person name="Submissions S."/>
        </authorList>
    </citation>
    <scope>NUCLEOTIDE SEQUENCE [LARGE SCALE GENOMIC DNA]</scope>
    <source>
        <strain evidence="9">K3S</strain>
    </source>
</reference>
<evidence type="ECO:0000259" key="7">
    <source>
        <dbReference type="SMART" id="SM00852"/>
    </source>
</evidence>
<dbReference type="Gene3D" id="2.40.340.10">
    <property type="entry name" value="MoeA, C-terminal, domain IV"/>
    <property type="match status" value="1"/>
</dbReference>
<proteinExistence type="inferred from homology"/>
<dbReference type="InterPro" id="IPR005110">
    <property type="entry name" value="MoeA_linker/N"/>
</dbReference>
<dbReference type="Pfam" id="PF03453">
    <property type="entry name" value="MoeA_N"/>
    <property type="match status" value="1"/>
</dbReference>
<comment type="similarity">
    <text evidence="3 6">Belongs to the MoeA family.</text>
</comment>
<keyword evidence="6" id="KW-0500">Molybdenum</keyword>
<dbReference type="PANTHER" id="PTHR10192:SF5">
    <property type="entry name" value="GEPHYRIN"/>
    <property type="match status" value="1"/>
</dbReference>
<organism evidence="8 9">
    <name type="scientific">Desulfovibrio gilichinskyi</name>
    <dbReference type="NCBI Taxonomy" id="1519643"/>
    <lineage>
        <taxon>Bacteria</taxon>
        <taxon>Pseudomonadati</taxon>
        <taxon>Thermodesulfobacteriota</taxon>
        <taxon>Desulfovibrionia</taxon>
        <taxon>Desulfovibrionales</taxon>
        <taxon>Desulfovibrionaceae</taxon>
        <taxon>Desulfovibrio</taxon>
    </lineage>
</organism>
<protein>
    <recommendedName>
        <fullName evidence="6">Molybdopterin molybdenumtransferase</fullName>
        <ecNumber evidence="6">2.10.1.1</ecNumber>
    </recommendedName>
</protein>
<keyword evidence="6" id="KW-0479">Metal-binding</keyword>
<evidence type="ECO:0000313" key="8">
    <source>
        <dbReference type="EMBL" id="SMF02534.1"/>
    </source>
</evidence>
<dbReference type="Gene3D" id="3.40.980.10">
    <property type="entry name" value="MoaB/Mog-like domain"/>
    <property type="match status" value="1"/>
</dbReference>
<dbReference type="InterPro" id="IPR036425">
    <property type="entry name" value="MoaB/Mog-like_dom_sf"/>
</dbReference>
<evidence type="ECO:0000256" key="6">
    <source>
        <dbReference type="RuleBase" id="RU365090"/>
    </source>
</evidence>
<gene>
    <name evidence="8" type="ORF">SAMN06295933_1216</name>
</gene>
<feature type="domain" description="MoaB/Mog" evidence="7">
    <location>
        <begin position="186"/>
        <end position="325"/>
    </location>
</feature>
<evidence type="ECO:0000256" key="4">
    <source>
        <dbReference type="ARBA" id="ARBA00023150"/>
    </source>
</evidence>
<dbReference type="Pfam" id="PF03454">
    <property type="entry name" value="MoeA_C"/>
    <property type="match status" value="1"/>
</dbReference>
<dbReference type="InterPro" id="IPR005111">
    <property type="entry name" value="MoeA_C_domain_IV"/>
</dbReference>
<name>A0A1X7CTB4_9BACT</name>
<keyword evidence="6" id="KW-0808">Transferase</keyword>
<dbReference type="NCBIfam" id="TIGR00177">
    <property type="entry name" value="molyb_syn"/>
    <property type="match status" value="1"/>
</dbReference>
<dbReference type="Proteomes" id="UP000192906">
    <property type="component" value="Unassembled WGS sequence"/>
</dbReference>
<dbReference type="GO" id="GO:0061599">
    <property type="term" value="F:molybdopterin molybdotransferase activity"/>
    <property type="evidence" value="ECO:0007669"/>
    <property type="project" value="UniProtKB-UniRule"/>
</dbReference>
<dbReference type="GO" id="GO:0006777">
    <property type="term" value="P:Mo-molybdopterin cofactor biosynthetic process"/>
    <property type="evidence" value="ECO:0007669"/>
    <property type="project" value="UniProtKB-UniRule"/>
</dbReference>
<dbReference type="EMBL" id="FWZU01000002">
    <property type="protein sequence ID" value="SMF02534.1"/>
    <property type="molecule type" value="Genomic_DNA"/>
</dbReference>
<dbReference type="SUPFAM" id="SSF53218">
    <property type="entry name" value="Molybdenum cofactor biosynthesis proteins"/>
    <property type="match status" value="1"/>
</dbReference>
<accession>A0A1X7CTB4</accession>
<evidence type="ECO:0000256" key="3">
    <source>
        <dbReference type="ARBA" id="ARBA00010763"/>
    </source>
</evidence>
<keyword evidence="6" id="KW-0460">Magnesium</keyword>
<dbReference type="CDD" id="cd00887">
    <property type="entry name" value="MoeA"/>
    <property type="match status" value="1"/>
</dbReference>
<sequence>MLHDFFDIISREEFESLLLSFAPTSIEIKSISDAYGLVLGEDIFSPEDLPPANRSCMDGYAVHARDVFGATEGNPAYLEQCAQLRVDEAPDFTLKHGDCAAIPTGGTLPDGADAVVMVEHTQELGSGTIEVRKSSTPGEHTMLKGEDAAKGENIYKAGHTVRFQDVGLLAALGIGSVKAHIKPRVGIISTGDELVEIEVPPRAGTIRDVNSHTLRCLVSKAGGIPANYGIVRDDLNKLKTTLAKAIAENDLVLLSGGSSVGMRDLTVRAIESMEDSEILAHGVAISPGKPTILGKVGSKPVLGLPGQVTSVQVVMLSIVMPFIRHLMGQKDSFACLDRPILLAELERNTPSRQGREDYVRVILKQRKGKIPLAEPVYGKSGLLRTMIKADGLMIIPADMEGSYAGEQIQVWLI</sequence>
<dbReference type="UniPathway" id="UPA00344"/>
<dbReference type="Pfam" id="PF00994">
    <property type="entry name" value="MoCF_biosynth"/>
    <property type="match status" value="1"/>
</dbReference>
<dbReference type="InterPro" id="IPR036688">
    <property type="entry name" value="MoeA_C_domain_IV_sf"/>
</dbReference>
<dbReference type="InterPro" id="IPR038987">
    <property type="entry name" value="MoeA-like"/>
</dbReference>
<evidence type="ECO:0000256" key="5">
    <source>
        <dbReference type="ARBA" id="ARBA00047317"/>
    </source>
</evidence>
<comment type="function">
    <text evidence="1 6">Catalyzes the insertion of molybdate into adenylated molybdopterin with the concomitant release of AMP.</text>
</comment>